<dbReference type="GeneID" id="67021752"/>
<dbReference type="FunFam" id="3.40.50.880:FF:000051">
    <property type="entry name" value="Glutathione-independent glyoxalase HSP31"/>
    <property type="match status" value="1"/>
</dbReference>
<dbReference type="GO" id="GO:0019243">
    <property type="term" value="P:methylglyoxal catabolic process to D-lactate via S-lactoyl-glutathione"/>
    <property type="evidence" value="ECO:0007669"/>
    <property type="project" value="TreeGrafter"/>
</dbReference>
<dbReference type="EC" id="4.2.1.130" evidence="1"/>
<dbReference type="Proteomes" id="UP000676310">
    <property type="component" value="Unassembled WGS sequence"/>
</dbReference>
<dbReference type="SUPFAM" id="SSF52317">
    <property type="entry name" value="Class I glutamine amidotransferase-like"/>
    <property type="match status" value="1"/>
</dbReference>
<protein>
    <recommendedName>
        <fullName evidence="1">D-lactate dehydratase</fullName>
        <ecNumber evidence="1">4.2.1.130</ecNumber>
    </recommendedName>
</protein>
<sequence length="241" mass="26407">MSPPRRALIAITSAHASLFEGGGHQTGVFIGEALHPYNVLKAAGFEVDVASEKGTWTEDWLSLQPGFLSDEERRQYDDRNSDFRSEIDRNVKAGDLLEKEYGIFFASAGHAALIDYPHATDLKKIAARVWENGGVVSAVCHGPAIFADLLDPTTGKPIIQGKKITGFTTQAEEEMGIMDSLRSWKEPLIDEHTKSLGAEYVRSEGVWDDYHIVDGRIVTGMNPQSAKSTAEAAVEVFGKQQ</sequence>
<evidence type="ECO:0000313" key="7">
    <source>
        <dbReference type="EMBL" id="CAG5180956.1"/>
    </source>
</evidence>
<dbReference type="Gene3D" id="3.40.50.880">
    <property type="match status" value="1"/>
</dbReference>
<dbReference type="Pfam" id="PF01965">
    <property type="entry name" value="DJ-1_PfpI"/>
    <property type="match status" value="1"/>
</dbReference>
<dbReference type="AlphaFoldDB" id="A0A8J2I9K7"/>
<evidence type="ECO:0000256" key="3">
    <source>
        <dbReference type="ARBA" id="ARBA00023239"/>
    </source>
</evidence>
<dbReference type="InterPro" id="IPR029062">
    <property type="entry name" value="Class_I_gatase-like"/>
</dbReference>
<reference evidence="7" key="1">
    <citation type="submission" date="2021-05" db="EMBL/GenBank/DDBJ databases">
        <authorList>
            <person name="Stam R."/>
        </authorList>
    </citation>
    <scope>NUCLEOTIDE SEQUENCE</scope>
    <source>
        <strain evidence="7">CS162</strain>
    </source>
</reference>
<dbReference type="GO" id="GO:0005737">
    <property type="term" value="C:cytoplasm"/>
    <property type="evidence" value="ECO:0007669"/>
    <property type="project" value="TreeGrafter"/>
</dbReference>
<dbReference type="GO" id="GO:0019172">
    <property type="term" value="F:glyoxalase III activity"/>
    <property type="evidence" value="ECO:0007669"/>
    <property type="project" value="UniProtKB-EC"/>
</dbReference>
<comment type="catalytic activity">
    <reaction evidence="5">
        <text>methylglyoxal + H2O = (R)-lactate + H(+)</text>
        <dbReference type="Rhea" id="RHEA:27754"/>
        <dbReference type="ChEBI" id="CHEBI:15377"/>
        <dbReference type="ChEBI" id="CHEBI:15378"/>
        <dbReference type="ChEBI" id="CHEBI:16004"/>
        <dbReference type="ChEBI" id="CHEBI:17158"/>
        <dbReference type="EC" id="4.2.1.130"/>
    </reaction>
</comment>
<proteinExistence type="inferred from homology"/>
<dbReference type="EMBL" id="CAJRGZ010000025">
    <property type="protein sequence ID" value="CAG5180956.1"/>
    <property type="molecule type" value="Genomic_DNA"/>
</dbReference>
<dbReference type="OrthoDB" id="543156at2759"/>
<keyword evidence="3" id="KW-0456">Lyase</keyword>
<evidence type="ECO:0000259" key="6">
    <source>
        <dbReference type="Pfam" id="PF01965"/>
    </source>
</evidence>
<comment type="caution">
    <text evidence="7">The sequence shown here is derived from an EMBL/GenBank/DDBJ whole genome shotgun (WGS) entry which is preliminary data.</text>
</comment>
<evidence type="ECO:0000256" key="1">
    <source>
        <dbReference type="ARBA" id="ARBA00013134"/>
    </source>
</evidence>
<evidence type="ECO:0000313" key="8">
    <source>
        <dbReference type="Proteomes" id="UP000676310"/>
    </source>
</evidence>
<feature type="domain" description="DJ-1/PfpI" evidence="6">
    <location>
        <begin position="32"/>
        <end position="234"/>
    </location>
</feature>
<dbReference type="PANTHER" id="PTHR48094:SF11">
    <property type="entry name" value="GLUTATHIONE-INDEPENDENT GLYOXALASE HSP31-RELATED"/>
    <property type="match status" value="1"/>
</dbReference>
<gene>
    <name evidence="7" type="ORF">ALTATR162_LOCUS9521</name>
</gene>
<dbReference type="PANTHER" id="PTHR48094">
    <property type="entry name" value="PROTEIN/NUCLEIC ACID DEGLYCASE DJ-1-RELATED"/>
    <property type="match status" value="1"/>
</dbReference>
<keyword evidence="2" id="KW-0346">Stress response</keyword>
<keyword evidence="8" id="KW-1185">Reference proteome</keyword>
<dbReference type="InterPro" id="IPR050325">
    <property type="entry name" value="Prot/Nucl_acid_deglycase"/>
</dbReference>
<dbReference type="RefSeq" id="XP_043173090.1">
    <property type="nucleotide sequence ID" value="XM_043317155.1"/>
</dbReference>
<name>A0A8J2I9K7_9PLEO</name>
<comment type="similarity">
    <text evidence="4">Belongs to the peptidase C56 family. HSP31-like subfamily.</text>
</comment>
<organism evidence="7 8">
    <name type="scientific">Alternaria atra</name>
    <dbReference type="NCBI Taxonomy" id="119953"/>
    <lineage>
        <taxon>Eukaryota</taxon>
        <taxon>Fungi</taxon>
        <taxon>Dikarya</taxon>
        <taxon>Ascomycota</taxon>
        <taxon>Pezizomycotina</taxon>
        <taxon>Dothideomycetes</taxon>
        <taxon>Pleosporomycetidae</taxon>
        <taxon>Pleosporales</taxon>
        <taxon>Pleosporineae</taxon>
        <taxon>Pleosporaceae</taxon>
        <taxon>Alternaria</taxon>
        <taxon>Alternaria sect. Ulocladioides</taxon>
    </lineage>
</organism>
<evidence type="ECO:0000256" key="4">
    <source>
        <dbReference type="ARBA" id="ARBA00038493"/>
    </source>
</evidence>
<evidence type="ECO:0000256" key="2">
    <source>
        <dbReference type="ARBA" id="ARBA00023016"/>
    </source>
</evidence>
<evidence type="ECO:0000256" key="5">
    <source>
        <dbReference type="ARBA" id="ARBA00048082"/>
    </source>
</evidence>
<accession>A0A8J2I9K7</accession>
<dbReference type="InterPro" id="IPR002818">
    <property type="entry name" value="DJ-1/PfpI"/>
</dbReference>